<dbReference type="InterPro" id="IPR015797">
    <property type="entry name" value="NUDIX_hydrolase-like_dom_sf"/>
</dbReference>
<comment type="cofactor">
    <cofactor evidence="1">
        <name>Mg(2+)</name>
        <dbReference type="ChEBI" id="CHEBI:18420"/>
    </cofactor>
</comment>
<dbReference type="Pfam" id="PF00293">
    <property type="entry name" value="NUDIX"/>
    <property type="match status" value="1"/>
</dbReference>
<reference evidence="4 5" key="1">
    <citation type="submission" date="2022-04" db="EMBL/GenBank/DDBJ databases">
        <title>Genome sequence of C. roseum typestrain.</title>
        <authorList>
            <person name="Poehlein A."/>
            <person name="Schoch T."/>
            <person name="Duerre P."/>
            <person name="Daniel R."/>
        </authorList>
    </citation>
    <scope>NUCLEOTIDE SEQUENCE [LARGE SCALE GENOMIC DNA]</scope>
    <source>
        <strain evidence="4 5">DSM 7320</strain>
    </source>
</reference>
<dbReference type="PROSITE" id="PS51462">
    <property type="entry name" value="NUDIX"/>
    <property type="match status" value="1"/>
</dbReference>
<dbReference type="SUPFAM" id="SSF55811">
    <property type="entry name" value="Nudix"/>
    <property type="match status" value="1"/>
</dbReference>
<dbReference type="STRING" id="84029.CROST_22080"/>
<dbReference type="GO" id="GO:0019693">
    <property type="term" value="P:ribose phosphate metabolic process"/>
    <property type="evidence" value="ECO:0007669"/>
    <property type="project" value="TreeGrafter"/>
</dbReference>
<dbReference type="Proteomes" id="UP000190951">
    <property type="component" value="Chromosome"/>
</dbReference>
<dbReference type="InterPro" id="IPR000086">
    <property type="entry name" value="NUDIX_hydrolase_dom"/>
</dbReference>
<dbReference type="RefSeq" id="WP_077834643.1">
    <property type="nucleotide sequence ID" value="NZ_CP096983.1"/>
</dbReference>
<dbReference type="EMBL" id="CP096983">
    <property type="protein sequence ID" value="URZ09335.1"/>
    <property type="molecule type" value="Genomic_DNA"/>
</dbReference>
<proteinExistence type="inferred from homology"/>
<dbReference type="PRINTS" id="PR00502">
    <property type="entry name" value="NUDIXFAMILY"/>
</dbReference>
<name>A0A1S8L5Z9_9CLOT</name>
<sequence>MSENRIKKLTPLSETKFLSLYDIEYENKKHDTRHWAVASRKNYNTLKAQYFDNLSEKADAAILAAFHKDTEKIVCIKQFRVPLNDYVYELPAGLIDNGEDFKEAAKRELKEETGLTLLDINYDKSKSKVYASAGMTDESAAMVFCTCTGTVSQNYLEDDEDIEVVLLSKEDAKKLLKDDIKMDMRAFITLQAFAELGSKLFD</sequence>
<comment type="similarity">
    <text evidence="3">Belongs to the Nudix hydrolase family.</text>
</comment>
<dbReference type="PANTHER" id="PTHR11839">
    <property type="entry name" value="UDP/ADP-SUGAR PYROPHOSPHATASE"/>
    <property type="match status" value="1"/>
</dbReference>
<keyword evidence="2 3" id="KW-0378">Hydrolase</keyword>
<dbReference type="InterPro" id="IPR020084">
    <property type="entry name" value="NUDIX_hydrolase_CS"/>
</dbReference>
<evidence type="ECO:0000256" key="2">
    <source>
        <dbReference type="ARBA" id="ARBA00022801"/>
    </source>
</evidence>
<accession>A0A1S8L5Z9</accession>
<evidence type="ECO:0000313" key="4">
    <source>
        <dbReference type="EMBL" id="URZ09335.1"/>
    </source>
</evidence>
<dbReference type="GO" id="GO:0006753">
    <property type="term" value="P:nucleoside phosphate metabolic process"/>
    <property type="evidence" value="ECO:0007669"/>
    <property type="project" value="TreeGrafter"/>
</dbReference>
<protein>
    <submittedName>
        <fullName evidence="4">Uncharacterized protein</fullName>
    </submittedName>
</protein>
<dbReference type="InterPro" id="IPR020476">
    <property type="entry name" value="Nudix_hydrolase"/>
</dbReference>
<evidence type="ECO:0000256" key="1">
    <source>
        <dbReference type="ARBA" id="ARBA00001946"/>
    </source>
</evidence>
<organism evidence="4 5">
    <name type="scientific">Clostridium felsineum</name>
    <dbReference type="NCBI Taxonomy" id="36839"/>
    <lineage>
        <taxon>Bacteria</taxon>
        <taxon>Bacillati</taxon>
        <taxon>Bacillota</taxon>
        <taxon>Clostridia</taxon>
        <taxon>Eubacteriales</taxon>
        <taxon>Clostridiaceae</taxon>
        <taxon>Clostridium</taxon>
    </lineage>
</organism>
<keyword evidence="5" id="KW-1185">Reference proteome</keyword>
<gene>
    <name evidence="4" type="ORF">CROST_000060</name>
</gene>
<evidence type="ECO:0000313" key="5">
    <source>
        <dbReference type="Proteomes" id="UP000190951"/>
    </source>
</evidence>
<dbReference type="Gene3D" id="3.90.79.10">
    <property type="entry name" value="Nucleoside Triphosphate Pyrophosphohydrolase"/>
    <property type="match status" value="1"/>
</dbReference>
<evidence type="ECO:0000256" key="3">
    <source>
        <dbReference type="RuleBase" id="RU003476"/>
    </source>
</evidence>
<dbReference type="CDD" id="cd03424">
    <property type="entry name" value="NUDIX_ADPRase_Nudt5_UGPPase_Nudt14"/>
    <property type="match status" value="1"/>
</dbReference>
<dbReference type="GO" id="GO:0016462">
    <property type="term" value="F:pyrophosphatase activity"/>
    <property type="evidence" value="ECO:0007669"/>
    <property type="project" value="UniProtKB-ARBA"/>
</dbReference>
<dbReference type="KEGG" id="crw:CROST_000060"/>
<dbReference type="PROSITE" id="PS00893">
    <property type="entry name" value="NUDIX_BOX"/>
    <property type="match status" value="1"/>
</dbReference>
<dbReference type="AlphaFoldDB" id="A0A1S8L5Z9"/>
<dbReference type="PANTHER" id="PTHR11839:SF18">
    <property type="entry name" value="NUDIX HYDROLASE DOMAIN-CONTAINING PROTEIN"/>
    <property type="match status" value="1"/>
</dbReference>